<protein>
    <submittedName>
        <fullName evidence="8">Fungal zn(2)-Cys(6) binuclear clusterdomain-containing protein</fullName>
    </submittedName>
</protein>
<dbReference type="SUPFAM" id="SSF57701">
    <property type="entry name" value="Zn2/Cys6 DNA-binding domain"/>
    <property type="match status" value="1"/>
</dbReference>
<proteinExistence type="predicted"/>
<dbReference type="GO" id="GO:0000981">
    <property type="term" value="F:DNA-binding transcription factor activity, RNA polymerase II-specific"/>
    <property type="evidence" value="ECO:0007669"/>
    <property type="project" value="InterPro"/>
</dbReference>
<evidence type="ECO:0000313" key="9">
    <source>
        <dbReference type="Proteomes" id="UP000315783"/>
    </source>
</evidence>
<dbReference type="InterPro" id="IPR052360">
    <property type="entry name" value="Transcr_Regulatory_Proteins"/>
</dbReference>
<dbReference type="PANTHER" id="PTHR36206">
    <property type="entry name" value="ASPERCRYPTIN BIOSYNTHESIS CLUSTER-SPECIFIC TRANSCRIPTION REGULATOR ATNN-RELATED"/>
    <property type="match status" value="1"/>
</dbReference>
<dbReference type="CDD" id="cd00067">
    <property type="entry name" value="GAL4"/>
    <property type="match status" value="1"/>
</dbReference>
<keyword evidence="3" id="KW-0805">Transcription regulation</keyword>
<keyword evidence="2" id="KW-0862">Zinc</keyword>
<keyword evidence="9" id="KW-1185">Reference proteome</keyword>
<dbReference type="Proteomes" id="UP000315783">
    <property type="component" value="Unassembled WGS sequence"/>
</dbReference>
<organism evidence="8 9">
    <name type="scientific">Cordyceps javanica</name>
    <dbReference type="NCBI Taxonomy" id="43265"/>
    <lineage>
        <taxon>Eukaryota</taxon>
        <taxon>Fungi</taxon>
        <taxon>Dikarya</taxon>
        <taxon>Ascomycota</taxon>
        <taxon>Pezizomycotina</taxon>
        <taxon>Sordariomycetes</taxon>
        <taxon>Hypocreomycetidae</taxon>
        <taxon>Hypocreales</taxon>
        <taxon>Cordycipitaceae</taxon>
        <taxon>Cordyceps</taxon>
    </lineage>
</organism>
<dbReference type="Gene3D" id="4.10.240.10">
    <property type="entry name" value="Zn(2)-C6 fungal-type DNA-binding domain"/>
    <property type="match status" value="1"/>
</dbReference>
<evidence type="ECO:0000313" key="8">
    <source>
        <dbReference type="EMBL" id="TQV90655.1"/>
    </source>
</evidence>
<keyword evidence="4" id="KW-0238">DNA-binding</keyword>
<dbReference type="InterPro" id="IPR001138">
    <property type="entry name" value="Zn2Cys6_DnaBD"/>
</dbReference>
<accession>A0A545UMF5</accession>
<dbReference type="EMBL" id="SPUK01000024">
    <property type="protein sequence ID" value="TQV90655.1"/>
    <property type="molecule type" value="Genomic_DNA"/>
</dbReference>
<evidence type="ECO:0000256" key="5">
    <source>
        <dbReference type="ARBA" id="ARBA00023163"/>
    </source>
</evidence>
<keyword evidence="6" id="KW-0539">Nucleus</keyword>
<name>A0A545UMF5_9HYPO</name>
<gene>
    <name evidence="8" type="ORF">IF1G_10607</name>
</gene>
<dbReference type="InterPro" id="IPR036864">
    <property type="entry name" value="Zn2-C6_fun-type_DNA-bd_sf"/>
</dbReference>
<keyword evidence="1" id="KW-0479">Metal-binding</keyword>
<reference evidence="8 9" key="1">
    <citation type="journal article" date="2019" name="Appl. Microbiol. Biotechnol.">
        <title>Genome sequence of Isaria javanica and comparative genome analysis insights into family S53 peptidase evolution in fungal entomopathogens.</title>
        <authorList>
            <person name="Lin R."/>
            <person name="Zhang X."/>
            <person name="Xin B."/>
            <person name="Zou M."/>
            <person name="Gao Y."/>
            <person name="Qin F."/>
            <person name="Hu Q."/>
            <person name="Xie B."/>
            <person name="Cheng X."/>
        </authorList>
    </citation>
    <scope>NUCLEOTIDE SEQUENCE [LARGE SCALE GENOMIC DNA]</scope>
    <source>
        <strain evidence="8 9">IJ1G</strain>
    </source>
</reference>
<evidence type="ECO:0000256" key="3">
    <source>
        <dbReference type="ARBA" id="ARBA00023015"/>
    </source>
</evidence>
<dbReference type="GO" id="GO:0008270">
    <property type="term" value="F:zinc ion binding"/>
    <property type="evidence" value="ECO:0007669"/>
    <property type="project" value="InterPro"/>
</dbReference>
<keyword evidence="5" id="KW-0804">Transcription</keyword>
<comment type="caution">
    <text evidence="8">The sequence shown here is derived from an EMBL/GenBank/DDBJ whole genome shotgun (WGS) entry which is preliminary data.</text>
</comment>
<dbReference type="PANTHER" id="PTHR36206:SF13">
    <property type="entry name" value="TRANSCRIPTIONAL REGULATORY PROTEIN MOC3"/>
    <property type="match status" value="1"/>
</dbReference>
<evidence type="ECO:0000256" key="2">
    <source>
        <dbReference type="ARBA" id="ARBA00022833"/>
    </source>
</evidence>
<dbReference type="Pfam" id="PF00172">
    <property type="entry name" value="Zn_clus"/>
    <property type="match status" value="1"/>
</dbReference>
<evidence type="ECO:0000256" key="6">
    <source>
        <dbReference type="ARBA" id="ARBA00023242"/>
    </source>
</evidence>
<feature type="domain" description="Zn(2)-C6 fungal-type" evidence="7">
    <location>
        <begin position="12"/>
        <end position="39"/>
    </location>
</feature>
<evidence type="ECO:0000259" key="7">
    <source>
        <dbReference type="Pfam" id="PF00172"/>
    </source>
</evidence>
<dbReference type="AlphaFoldDB" id="A0A545UMF5"/>
<sequence>MANGDTGWLPSSRRVKCDEQRPVCGRCTSAGQQCRGYNVYTARPRDGPSILDPLSRDYSDALHYYHAVIQPALAPDSQQLWNARIENAQSRREDFIFVVAYTQISMLWRYLGEAVRVDNLRRPPNQPLLVAAWQKCLLYLPKLLGIVIRGIADTDANPMGLGKTLDYVVDLFNYELLTQAWANCQAHAAGYVSLANYHGGVRAIFTWPITPTTSFAYLLVQCIGANTTSSISKQIWIFDSYSNEEIQTILDENPVSAMPCRGYMLVAILRLTQLRVIAARQQYIDSTFLVIGRSEMITGLMKNKKFTAGRARVASAWPEVTHRIFEVTIDLYALLIVTKLELEPGSREREQQMNARGDSIAVFEATEQMEYLYEQFTEMEDCSHLRWPLIVMGAVAASFPQKYRDMVASRLRGIWDQPVPNWGAKWSLEKLEKFWASGKTAWDDCFVDDDFVPCLL</sequence>
<evidence type="ECO:0000256" key="4">
    <source>
        <dbReference type="ARBA" id="ARBA00023125"/>
    </source>
</evidence>
<dbReference type="GO" id="GO:0003677">
    <property type="term" value="F:DNA binding"/>
    <property type="evidence" value="ECO:0007669"/>
    <property type="project" value="UniProtKB-KW"/>
</dbReference>
<evidence type="ECO:0000256" key="1">
    <source>
        <dbReference type="ARBA" id="ARBA00022723"/>
    </source>
</evidence>